<evidence type="ECO:0000259" key="2">
    <source>
        <dbReference type="SMART" id="SM01185"/>
    </source>
</evidence>
<feature type="domain" description="Elongation factor P C-terminal" evidence="1">
    <location>
        <begin position="148"/>
        <end position="200"/>
    </location>
</feature>
<gene>
    <name evidence="3" type="ORF">Ctob_014321</name>
</gene>
<feature type="domain" description="Translation elongation factor P/YeiP central" evidence="2">
    <location>
        <begin position="86"/>
        <end position="140"/>
    </location>
</feature>
<comment type="caution">
    <text evidence="3">The sequence shown here is derived from an EMBL/GenBank/DDBJ whole genome shotgun (WGS) entry which is preliminary data.</text>
</comment>
<dbReference type="OrthoDB" id="10259892at2759"/>
<dbReference type="SMART" id="SM00841">
    <property type="entry name" value="Elong-fact-P_C"/>
    <property type="match status" value="1"/>
</dbReference>
<name>A0A0M0JR71_9EUKA</name>
<keyword evidence="4" id="KW-1185">Reference proteome</keyword>
<dbReference type="PANTHER" id="PTHR30053">
    <property type="entry name" value="ELONGATION FACTOR P"/>
    <property type="match status" value="1"/>
</dbReference>
<dbReference type="InterPro" id="IPR020599">
    <property type="entry name" value="Transl_elong_fac_P/YeiP"/>
</dbReference>
<dbReference type="PIRSF" id="PIRSF005901">
    <property type="entry name" value="EF-P"/>
    <property type="match status" value="1"/>
</dbReference>
<evidence type="ECO:0000313" key="3">
    <source>
        <dbReference type="EMBL" id="KOO28812.1"/>
    </source>
</evidence>
<evidence type="ECO:0000313" key="4">
    <source>
        <dbReference type="Proteomes" id="UP000037460"/>
    </source>
</evidence>
<keyword evidence="3" id="KW-0251">Elongation factor</keyword>
<dbReference type="InterPro" id="IPR013852">
    <property type="entry name" value="Transl_elong_P/YeiP_CS"/>
</dbReference>
<dbReference type="EMBL" id="JWZX01002510">
    <property type="protein sequence ID" value="KOO28812.1"/>
    <property type="molecule type" value="Genomic_DNA"/>
</dbReference>
<dbReference type="FunFam" id="2.40.50.140:FF:000009">
    <property type="entry name" value="Elongation factor P"/>
    <property type="match status" value="1"/>
</dbReference>
<dbReference type="PANTHER" id="PTHR30053:SF14">
    <property type="entry name" value="TRANSLATION ELONGATION FACTOR KOW-LIKE DOMAIN-CONTAINING PROTEIN"/>
    <property type="match status" value="1"/>
</dbReference>
<accession>A0A0M0JR71</accession>
<dbReference type="InterPro" id="IPR012340">
    <property type="entry name" value="NA-bd_OB-fold"/>
</dbReference>
<keyword evidence="3" id="KW-0648">Protein biosynthesis</keyword>
<dbReference type="SMART" id="SM01185">
    <property type="entry name" value="EFP"/>
    <property type="match status" value="1"/>
</dbReference>
<dbReference type="Proteomes" id="UP000037460">
    <property type="component" value="Unassembled WGS sequence"/>
</dbReference>
<dbReference type="Pfam" id="PF09285">
    <property type="entry name" value="Elong-fact-P_C"/>
    <property type="match status" value="1"/>
</dbReference>
<dbReference type="CDD" id="cd04470">
    <property type="entry name" value="S1_EF-P_repeat_1"/>
    <property type="match status" value="1"/>
</dbReference>
<dbReference type="GO" id="GO:0043043">
    <property type="term" value="P:peptide biosynthetic process"/>
    <property type="evidence" value="ECO:0007669"/>
    <property type="project" value="InterPro"/>
</dbReference>
<dbReference type="InterPro" id="IPR015365">
    <property type="entry name" value="Elong-fact-P_C"/>
</dbReference>
<organism evidence="3 4">
    <name type="scientific">Chrysochromulina tobinii</name>
    <dbReference type="NCBI Taxonomy" id="1460289"/>
    <lineage>
        <taxon>Eukaryota</taxon>
        <taxon>Haptista</taxon>
        <taxon>Haptophyta</taxon>
        <taxon>Prymnesiophyceae</taxon>
        <taxon>Prymnesiales</taxon>
        <taxon>Chrysochromulinaceae</taxon>
        <taxon>Chrysochromulina</taxon>
    </lineage>
</organism>
<sequence>MLRVLIRNMAKVPVLSLKPGSLVSGSSVPGQKPDRILKVEECVTGKAGAGGGYVQVKMRDFLSGQSSFTNRWNTTEKVEEVELDKPQPYTFLYKGSEQLHLMHPETFEQIELSSDIMGDDARWLLDGMEVKVLSRDGEPIAIILPEKMAYTVTEAPPHNNKTNKTKMVVIENGVTLRVPHFVEAGDRITVNTADGEYDGKA</sequence>
<dbReference type="GO" id="GO:0005737">
    <property type="term" value="C:cytoplasm"/>
    <property type="evidence" value="ECO:0007669"/>
    <property type="project" value="InterPro"/>
</dbReference>
<dbReference type="InterPro" id="IPR001059">
    <property type="entry name" value="Transl_elong_P/YeiP_cen"/>
</dbReference>
<protein>
    <submittedName>
        <fullName evidence="3">Translation elongation factor p</fullName>
    </submittedName>
</protein>
<dbReference type="PROSITE" id="PS01275">
    <property type="entry name" value="EFP"/>
    <property type="match status" value="1"/>
</dbReference>
<dbReference type="Pfam" id="PF01132">
    <property type="entry name" value="EFP"/>
    <property type="match status" value="1"/>
</dbReference>
<proteinExistence type="predicted"/>
<dbReference type="GO" id="GO:0003746">
    <property type="term" value="F:translation elongation factor activity"/>
    <property type="evidence" value="ECO:0007669"/>
    <property type="project" value="UniProtKB-KW"/>
</dbReference>
<evidence type="ECO:0000259" key="1">
    <source>
        <dbReference type="SMART" id="SM00841"/>
    </source>
</evidence>
<dbReference type="SUPFAM" id="SSF50249">
    <property type="entry name" value="Nucleic acid-binding proteins"/>
    <property type="match status" value="2"/>
</dbReference>
<reference evidence="4" key="1">
    <citation type="journal article" date="2015" name="PLoS Genet.">
        <title>Genome Sequence and Transcriptome Analyses of Chrysochromulina tobin: Metabolic Tools for Enhanced Algal Fitness in the Prominent Order Prymnesiales (Haptophyceae).</title>
        <authorList>
            <person name="Hovde B.T."/>
            <person name="Deodato C.R."/>
            <person name="Hunsperger H.M."/>
            <person name="Ryken S.A."/>
            <person name="Yost W."/>
            <person name="Jha R.K."/>
            <person name="Patterson J."/>
            <person name="Monnat R.J. Jr."/>
            <person name="Barlow S.B."/>
            <person name="Starkenburg S.R."/>
            <person name="Cattolico R.A."/>
        </authorList>
    </citation>
    <scope>NUCLEOTIDE SEQUENCE</scope>
    <source>
        <strain evidence="4">CCMP291</strain>
    </source>
</reference>
<dbReference type="Gene3D" id="2.40.50.140">
    <property type="entry name" value="Nucleic acid-binding proteins"/>
    <property type="match status" value="2"/>
</dbReference>
<dbReference type="AlphaFoldDB" id="A0A0M0JR71"/>